<dbReference type="InterPro" id="IPR050989">
    <property type="entry name" value="Rap1_Ran_GAP"/>
</dbReference>
<dbReference type="Pfam" id="PF02145">
    <property type="entry name" value="Rap_GAP"/>
    <property type="match status" value="1"/>
</dbReference>
<dbReference type="InterPro" id="IPR000331">
    <property type="entry name" value="Rap/Ran_GAP_dom"/>
</dbReference>
<keyword evidence="1" id="KW-0343">GTPase activation</keyword>
<protein>
    <submittedName>
        <fullName evidence="5">Rap1 GTPase-activating protein 1-like</fullName>
    </submittedName>
</protein>
<dbReference type="AlphaFoldDB" id="A0A2P2I926"/>
<feature type="compositionally biased region" description="Low complexity" evidence="3">
    <location>
        <begin position="251"/>
        <end position="260"/>
    </location>
</feature>
<dbReference type="PANTHER" id="PTHR15711">
    <property type="entry name" value="RAP GTPASE-ACTIVATING PROTEIN"/>
    <property type="match status" value="1"/>
</dbReference>
<dbReference type="Gene3D" id="6.10.140.210">
    <property type="match status" value="1"/>
</dbReference>
<accession>A0A2P2I926</accession>
<evidence type="ECO:0000256" key="3">
    <source>
        <dbReference type="SAM" id="MobiDB-lite"/>
    </source>
</evidence>
<evidence type="ECO:0000256" key="1">
    <source>
        <dbReference type="ARBA" id="ARBA00022468"/>
    </source>
</evidence>
<feature type="region of interest" description="Disordered" evidence="3">
    <location>
        <begin position="741"/>
        <end position="798"/>
    </location>
</feature>
<evidence type="ECO:0000313" key="5">
    <source>
        <dbReference type="EMBL" id="LAB70524.1"/>
    </source>
</evidence>
<feature type="region of interest" description="Disordered" evidence="3">
    <location>
        <begin position="642"/>
        <end position="682"/>
    </location>
</feature>
<dbReference type="InterPro" id="IPR035974">
    <property type="entry name" value="Rap/Ran-GAP_sf"/>
</dbReference>
<dbReference type="EMBL" id="IACF01004937">
    <property type="protein sequence ID" value="LAB70524.1"/>
    <property type="molecule type" value="mRNA"/>
</dbReference>
<feature type="compositionally biased region" description="Low complexity" evidence="3">
    <location>
        <begin position="116"/>
        <end position="140"/>
    </location>
</feature>
<dbReference type="GO" id="GO:0005096">
    <property type="term" value="F:GTPase activator activity"/>
    <property type="evidence" value="ECO:0007669"/>
    <property type="project" value="UniProtKB-KW"/>
</dbReference>
<keyword evidence="2" id="KW-0175">Coiled coil</keyword>
<name>A0A2P2I926_9CRUS</name>
<feature type="coiled-coil region" evidence="2">
    <location>
        <begin position="871"/>
        <end position="905"/>
    </location>
</feature>
<organism evidence="5">
    <name type="scientific">Hirondellea gigas</name>
    <dbReference type="NCBI Taxonomy" id="1518452"/>
    <lineage>
        <taxon>Eukaryota</taxon>
        <taxon>Metazoa</taxon>
        <taxon>Ecdysozoa</taxon>
        <taxon>Arthropoda</taxon>
        <taxon>Crustacea</taxon>
        <taxon>Multicrustacea</taxon>
        <taxon>Malacostraca</taxon>
        <taxon>Eumalacostraca</taxon>
        <taxon>Peracarida</taxon>
        <taxon>Amphipoda</taxon>
        <taxon>Amphilochidea</taxon>
        <taxon>Lysianassida</taxon>
        <taxon>Lysianassidira</taxon>
        <taxon>Lysianassoidea</taxon>
        <taxon>Lysianassidae</taxon>
        <taxon>Hirondellea</taxon>
    </lineage>
</organism>
<dbReference type="Gene3D" id="3.40.50.11210">
    <property type="entry name" value="Rap/Ran-GAP"/>
    <property type="match status" value="1"/>
</dbReference>
<dbReference type="SUPFAM" id="SSF111347">
    <property type="entry name" value="Rap/Ran-GAP"/>
    <property type="match status" value="1"/>
</dbReference>
<feature type="domain" description="Rap-GAP" evidence="4">
    <location>
        <begin position="387"/>
        <end position="603"/>
    </location>
</feature>
<feature type="compositionally biased region" description="Low complexity" evidence="3">
    <location>
        <begin position="766"/>
        <end position="780"/>
    </location>
</feature>
<proteinExistence type="evidence at transcript level"/>
<dbReference type="GO" id="GO:0051056">
    <property type="term" value="P:regulation of small GTPase mediated signal transduction"/>
    <property type="evidence" value="ECO:0007669"/>
    <property type="project" value="InterPro"/>
</dbReference>
<feature type="compositionally biased region" description="Low complexity" evidence="3">
    <location>
        <begin position="653"/>
        <end position="682"/>
    </location>
</feature>
<dbReference type="PROSITE" id="PS50085">
    <property type="entry name" value="RAPGAP"/>
    <property type="match status" value="1"/>
</dbReference>
<reference evidence="5" key="1">
    <citation type="journal article" date="2018" name="Biosci. Biotechnol. Biochem.">
        <title>Polysaccharide hydrolase of the hadal zone amphipods Hirondellea gigas.</title>
        <authorList>
            <person name="Kobayashi H."/>
            <person name="Nagahama T."/>
            <person name="Arai W."/>
            <person name="Sasagawa Y."/>
            <person name="Umeda M."/>
            <person name="Hayashi T."/>
            <person name="Nikaido I."/>
            <person name="Watanabe H."/>
            <person name="Oguri K."/>
            <person name="Kitazato H."/>
            <person name="Fujioka K."/>
            <person name="Kido Y."/>
            <person name="Takami H."/>
        </authorList>
    </citation>
    <scope>NUCLEOTIDE SEQUENCE</scope>
    <source>
        <tissue evidence="5">Whole body</tissue>
    </source>
</reference>
<dbReference type="PANTHER" id="PTHR15711:SF32">
    <property type="entry name" value="RAP GTPASE ACTIVATING PROTEIN 1, ISOFORM H"/>
    <property type="match status" value="1"/>
</dbReference>
<feature type="compositionally biased region" description="Low complexity" evidence="3">
    <location>
        <begin position="197"/>
        <end position="214"/>
    </location>
</feature>
<feature type="region of interest" description="Disordered" evidence="3">
    <location>
        <begin position="1"/>
        <end position="35"/>
    </location>
</feature>
<dbReference type="GO" id="GO:0005737">
    <property type="term" value="C:cytoplasm"/>
    <property type="evidence" value="ECO:0007669"/>
    <property type="project" value="TreeGrafter"/>
</dbReference>
<evidence type="ECO:0000256" key="2">
    <source>
        <dbReference type="SAM" id="Coils"/>
    </source>
</evidence>
<evidence type="ECO:0000259" key="4">
    <source>
        <dbReference type="PROSITE" id="PS50085"/>
    </source>
</evidence>
<sequence>MGNHLALMKGGLRESGGGMGKTPSNEPPERDLGMPYSRTSRQQLLDILKTQGPYPQIVLPKTGGYWVDCGESDGHQFESNSSITNSTSTSSSIQQQCNQQYYQHNNYNAHQHHQQQQHQAQSYQNCNNTSSNSSAPATQQYNHHNNISTYNSNNSFGNYINSGSYCSSTTSEISYPSSQFSEQTTLSHSSSQYIYNNNAYNNYPSNNNVNYNHNNKQKHDAVHNSNNINNDNGYDGDESSSIQHQHHEHSQQQQQQYQQEQHLCGVSISSACSTVSFNNNASPNKIKIEGDDTAQIYRDLFMGKEHWNFYGDDDNLGPIVLSYKTEIISSQPHTRLLLRLQTGTLHHRVATTTTPMPTPLTLVKSVKDDLSLDRLFPVLTPEGSELMATYDEHALVNTFKFGVIYQDQGQTTEEEMFCNRHSTPAFDNFLTMLGQRIQLKEHKGFRGGLDTQFGQTGAESIYEVFSGKEIMFHVSTMLPYTENDSQQLQRKRHIGNDIVAIIFQEKNTPFAPDMVASHFLHAYIVVQPLDPGNPNTRYQVSVTARCDVPFFAPTLPSAATFESGPALKEFLLTKLINGDQACLKAKKFSMLKNRTRKQLLSSLIDDLRLKSNEIFHFPTEAESTKAEPPATRFIDAVRKVLSTTKKPGPEPQSSTATTTTSGIGNSIGNSSTGSSSNTITSGTTSSVSAVVAAAVNASAAGTNNVIGVGGGLVPSNVGGGYSCQAVASTIVRRVASGGTVVQLDGTPSSVRSGGCISTSGGGSSGGRTPSSSPSSTPHTTPHTRKAFSESGDDSSFNSIEMDNHQAVLNEDSDTGLESMSSAETTHQRALDGGGGVCLDCPLFVGGSQDGGLQDGVMSVLHASPETILRRLELLSEDVKKLKGEKLDLLRQNVTLQRDIKRLKEKDLRQTSDLSAAGREIKSLQMMIKEMTSSVTNQVSAV</sequence>
<feature type="region of interest" description="Disordered" evidence="3">
    <location>
        <begin position="109"/>
        <end position="146"/>
    </location>
</feature>
<feature type="region of interest" description="Disordered" evidence="3">
    <location>
        <begin position="197"/>
        <end position="260"/>
    </location>
</feature>
<dbReference type="Pfam" id="PF21022">
    <property type="entry name" value="Rap-GAP_dimer"/>
    <property type="match status" value="1"/>
</dbReference>
<dbReference type="FunFam" id="3.40.50.11210:FF:000001">
    <property type="entry name" value="Ral GTPase-activating protein subunit alpha-1 isoform 1"/>
    <property type="match status" value="1"/>
</dbReference>